<reference evidence="2" key="1">
    <citation type="submission" date="2016-11" db="EMBL/GenBank/DDBJ databases">
        <authorList>
            <person name="Varghese N."/>
            <person name="Submissions S."/>
        </authorList>
    </citation>
    <scope>NUCLEOTIDE SEQUENCE [LARGE SCALE GENOMIC DNA]</scope>
    <source>
        <strain evidence="2">DSM 100566</strain>
    </source>
</reference>
<evidence type="ECO:0008006" key="3">
    <source>
        <dbReference type="Google" id="ProtNLM"/>
    </source>
</evidence>
<gene>
    <name evidence="1" type="ORF">SAMN05444273_102197</name>
</gene>
<dbReference type="STRING" id="1486859.SAMN05444273_102197"/>
<organism evidence="1 2">
    <name type="scientific">Litoreibacter ascidiaceicola</name>
    <dbReference type="NCBI Taxonomy" id="1486859"/>
    <lineage>
        <taxon>Bacteria</taxon>
        <taxon>Pseudomonadati</taxon>
        <taxon>Pseudomonadota</taxon>
        <taxon>Alphaproteobacteria</taxon>
        <taxon>Rhodobacterales</taxon>
        <taxon>Roseobacteraceae</taxon>
        <taxon>Litoreibacter</taxon>
    </lineage>
</organism>
<evidence type="ECO:0000313" key="1">
    <source>
        <dbReference type="EMBL" id="SHE66317.1"/>
    </source>
</evidence>
<dbReference type="OrthoDB" id="7848188at2"/>
<dbReference type="RefSeq" id="WP_073140998.1">
    <property type="nucleotide sequence ID" value="NZ_FQUV01000002.1"/>
</dbReference>
<protein>
    <recommendedName>
        <fullName evidence="3">DUF2345 domain-containing protein</fullName>
    </recommendedName>
</protein>
<dbReference type="EMBL" id="FQUV01000002">
    <property type="protein sequence ID" value="SHE66317.1"/>
    <property type="molecule type" value="Genomic_DNA"/>
</dbReference>
<name>A0A1M4VBM0_9RHOB</name>
<dbReference type="Proteomes" id="UP000184144">
    <property type="component" value="Unassembled WGS sequence"/>
</dbReference>
<proteinExistence type="predicted"/>
<keyword evidence="2" id="KW-1185">Reference proteome</keyword>
<dbReference type="AlphaFoldDB" id="A0A1M4VBM0"/>
<evidence type="ECO:0000313" key="2">
    <source>
        <dbReference type="Proteomes" id="UP000184144"/>
    </source>
</evidence>
<sequence>MTDLSTKTPLDISYDQSEGRLVITTPGGLVVHIEDPREAKAPSKTPDLVITPDEDSLRINARQSLSVNSMGHLNLSGQDGVTINSGGDVTLVADKNVTTAAGETLTLNATDIKADATKTFTGASGEESTLISDGETIVRGAMIRIN</sequence>
<accession>A0A1M4VBM0</accession>